<evidence type="ECO:0000313" key="7">
    <source>
        <dbReference type="Proteomes" id="UP000273811"/>
    </source>
</evidence>
<dbReference type="InterPro" id="IPR003439">
    <property type="entry name" value="ABC_transporter-like_ATP-bd"/>
</dbReference>
<comment type="similarity">
    <text evidence="1">Belongs to the ABC transporter superfamily.</text>
</comment>
<dbReference type="PANTHER" id="PTHR24220">
    <property type="entry name" value="IMPORT ATP-BINDING PROTEIN"/>
    <property type="match status" value="1"/>
</dbReference>
<keyword evidence="3" id="KW-0547">Nucleotide-binding</keyword>
<dbReference type="InterPro" id="IPR003593">
    <property type="entry name" value="AAA+_ATPase"/>
</dbReference>
<reference evidence="6" key="1">
    <citation type="submission" date="2018-12" db="EMBL/GenBank/DDBJ databases">
        <authorList>
            <person name="Sun L."/>
            <person name="Chen Z."/>
        </authorList>
    </citation>
    <scope>NUCLEOTIDE SEQUENCE [LARGE SCALE GENOMIC DNA]</scope>
    <source>
        <strain evidence="6">DSM 16012</strain>
    </source>
</reference>
<evidence type="ECO:0000256" key="1">
    <source>
        <dbReference type="ARBA" id="ARBA00005417"/>
    </source>
</evidence>
<name>A0A443J3L5_9BACI</name>
<dbReference type="EMBL" id="QYTU02000001">
    <property type="protein sequence ID" value="RWR15251.1"/>
    <property type="molecule type" value="Genomic_DNA"/>
</dbReference>
<dbReference type="GO" id="GO:0022857">
    <property type="term" value="F:transmembrane transporter activity"/>
    <property type="evidence" value="ECO:0007669"/>
    <property type="project" value="UniProtKB-ARBA"/>
</dbReference>
<dbReference type="InterPro" id="IPR017871">
    <property type="entry name" value="ABC_transporter-like_CS"/>
</dbReference>
<protein>
    <submittedName>
        <fullName evidence="6">ABC transporter ATP-binding protein</fullName>
    </submittedName>
</protein>
<comment type="caution">
    <text evidence="6">The sequence shown here is derived from an EMBL/GenBank/DDBJ whole genome shotgun (WGS) entry which is preliminary data.</text>
</comment>
<evidence type="ECO:0000313" key="6">
    <source>
        <dbReference type="EMBL" id="RWR15251.1"/>
    </source>
</evidence>
<dbReference type="GO" id="GO:0005524">
    <property type="term" value="F:ATP binding"/>
    <property type="evidence" value="ECO:0007669"/>
    <property type="project" value="UniProtKB-KW"/>
</dbReference>
<organism evidence="6 7">
    <name type="scientific">Siminovitchia fortis</name>
    <dbReference type="NCBI Taxonomy" id="254758"/>
    <lineage>
        <taxon>Bacteria</taxon>
        <taxon>Bacillati</taxon>
        <taxon>Bacillota</taxon>
        <taxon>Bacilli</taxon>
        <taxon>Bacillales</taxon>
        <taxon>Bacillaceae</taxon>
        <taxon>Siminovitchia</taxon>
    </lineage>
</organism>
<dbReference type="GO" id="GO:0098796">
    <property type="term" value="C:membrane protein complex"/>
    <property type="evidence" value="ECO:0007669"/>
    <property type="project" value="UniProtKB-ARBA"/>
</dbReference>
<dbReference type="PANTHER" id="PTHR24220:SF86">
    <property type="entry name" value="ABC TRANSPORTER ABCH.1"/>
    <property type="match status" value="1"/>
</dbReference>
<dbReference type="SUPFAM" id="SSF52540">
    <property type="entry name" value="P-loop containing nucleoside triphosphate hydrolases"/>
    <property type="match status" value="1"/>
</dbReference>
<gene>
    <name evidence="6" type="ORF">D4N35_001575</name>
</gene>
<evidence type="ECO:0000256" key="2">
    <source>
        <dbReference type="ARBA" id="ARBA00022448"/>
    </source>
</evidence>
<accession>A0A443J3L5</accession>
<dbReference type="GeneID" id="56392436"/>
<keyword evidence="4 6" id="KW-0067">ATP-binding</keyword>
<dbReference type="PROSITE" id="PS50893">
    <property type="entry name" value="ABC_TRANSPORTER_2"/>
    <property type="match status" value="1"/>
</dbReference>
<dbReference type="PROSITE" id="PS00211">
    <property type="entry name" value="ABC_TRANSPORTER_1"/>
    <property type="match status" value="1"/>
</dbReference>
<dbReference type="FunFam" id="3.40.50.300:FF:000032">
    <property type="entry name" value="Export ABC transporter ATP-binding protein"/>
    <property type="match status" value="1"/>
</dbReference>
<keyword evidence="7" id="KW-1185">Reference proteome</keyword>
<dbReference type="InterPro" id="IPR015854">
    <property type="entry name" value="ABC_transpr_LolD-like"/>
</dbReference>
<dbReference type="InterPro" id="IPR017911">
    <property type="entry name" value="MacB-like_ATP-bd"/>
</dbReference>
<evidence type="ECO:0000256" key="3">
    <source>
        <dbReference type="ARBA" id="ARBA00022741"/>
    </source>
</evidence>
<dbReference type="Proteomes" id="UP000273811">
    <property type="component" value="Unassembled WGS sequence"/>
</dbReference>
<feature type="domain" description="ABC transporter" evidence="5">
    <location>
        <begin position="5"/>
        <end position="245"/>
    </location>
</feature>
<proteinExistence type="inferred from homology"/>
<dbReference type="GO" id="GO:0005886">
    <property type="term" value="C:plasma membrane"/>
    <property type="evidence" value="ECO:0007669"/>
    <property type="project" value="TreeGrafter"/>
</dbReference>
<keyword evidence="2" id="KW-0813">Transport</keyword>
<dbReference type="Gene3D" id="3.40.50.300">
    <property type="entry name" value="P-loop containing nucleotide triphosphate hydrolases"/>
    <property type="match status" value="1"/>
</dbReference>
<dbReference type="AlphaFoldDB" id="A0A443J3L5"/>
<dbReference type="InterPro" id="IPR027417">
    <property type="entry name" value="P-loop_NTPase"/>
</dbReference>
<dbReference type="GO" id="GO:0016887">
    <property type="term" value="F:ATP hydrolysis activity"/>
    <property type="evidence" value="ECO:0007669"/>
    <property type="project" value="InterPro"/>
</dbReference>
<dbReference type="Pfam" id="PF00005">
    <property type="entry name" value="ABC_tran"/>
    <property type="match status" value="1"/>
</dbReference>
<sequence length="254" mass="28026">MKSMIEARNLCRTYALGKENQLNILKNVSLHIRKGEFVSVMGPSGSGKSTLLYHLSGMDRVDSGDIMFNGQNLAVLSEKELARLRLTVMGFIFQQFHLLKNLSILDNIILPGYAAKKYDRKTVNNRAVNLMERAGIAGLANHDITQVSGGQLQRAAICRALINRPAIIFGDEPTGALNSKAAGEIMEMLRGLNESGTTILLVTHDTKVAAKTERILYMKDGKIIGEKGLGKYKIGSNIGDREKELSAWLMQMEF</sequence>
<dbReference type="OrthoDB" id="9791546at2"/>
<dbReference type="CDD" id="cd03255">
    <property type="entry name" value="ABC_MJ0796_LolCDE_FtsE"/>
    <property type="match status" value="1"/>
</dbReference>
<dbReference type="RefSeq" id="WP_120068884.1">
    <property type="nucleotide sequence ID" value="NZ_CP126113.1"/>
</dbReference>
<dbReference type="SMART" id="SM00382">
    <property type="entry name" value="AAA"/>
    <property type="match status" value="1"/>
</dbReference>
<evidence type="ECO:0000256" key="4">
    <source>
        <dbReference type="ARBA" id="ARBA00022840"/>
    </source>
</evidence>
<evidence type="ECO:0000259" key="5">
    <source>
        <dbReference type="PROSITE" id="PS50893"/>
    </source>
</evidence>